<protein>
    <submittedName>
        <fullName evidence="9">HSFY1 protein</fullName>
    </submittedName>
</protein>
<dbReference type="AlphaFoldDB" id="A0A850W1G2"/>
<dbReference type="PANTHER" id="PTHR10015">
    <property type="entry name" value="HEAT SHOCK TRANSCRIPTION FACTOR"/>
    <property type="match status" value="1"/>
</dbReference>
<gene>
    <name evidence="9" type="primary">Hsfy1_1</name>
    <name evidence="9" type="ORF">FREMAG_R02223</name>
</gene>
<dbReference type="InterPro" id="IPR036388">
    <property type="entry name" value="WH-like_DNA-bd_sf"/>
</dbReference>
<dbReference type="Gene3D" id="1.10.10.10">
    <property type="entry name" value="Winged helix-like DNA-binding domain superfamily/Winged helix DNA-binding domain"/>
    <property type="match status" value="1"/>
</dbReference>
<keyword evidence="5" id="KW-0804">Transcription</keyword>
<evidence type="ECO:0000256" key="1">
    <source>
        <dbReference type="ARBA" id="ARBA00004123"/>
    </source>
</evidence>
<comment type="similarity">
    <text evidence="2 7">Belongs to the HSF family.</text>
</comment>
<comment type="subcellular location">
    <subcellularLocation>
        <location evidence="1">Nucleus</location>
    </subcellularLocation>
</comment>
<comment type="caution">
    <text evidence="9">The sequence shown here is derived from an EMBL/GenBank/DDBJ whole genome shotgun (WGS) entry which is preliminary data.</text>
</comment>
<dbReference type="PANTHER" id="PTHR10015:SF336">
    <property type="entry name" value="HEAT SHOCK TRANSCRIPTION FACTOR, Y-LINKED"/>
    <property type="match status" value="1"/>
</dbReference>
<dbReference type="SUPFAM" id="SSF46785">
    <property type="entry name" value="Winged helix' DNA-binding domain"/>
    <property type="match status" value="1"/>
</dbReference>
<name>A0A850W1G2_FREMA</name>
<dbReference type="GO" id="GO:0003700">
    <property type="term" value="F:DNA-binding transcription factor activity"/>
    <property type="evidence" value="ECO:0007669"/>
    <property type="project" value="InterPro"/>
</dbReference>
<dbReference type="Proteomes" id="UP000632118">
    <property type="component" value="Unassembled WGS sequence"/>
</dbReference>
<accession>A0A850W1G2</accession>
<dbReference type="GO" id="GO:0005634">
    <property type="term" value="C:nucleus"/>
    <property type="evidence" value="ECO:0007669"/>
    <property type="project" value="UniProtKB-SubCell"/>
</dbReference>
<dbReference type="GO" id="GO:0043565">
    <property type="term" value="F:sequence-specific DNA binding"/>
    <property type="evidence" value="ECO:0007669"/>
    <property type="project" value="InterPro"/>
</dbReference>
<dbReference type="EMBL" id="WAAD01014154">
    <property type="protein sequence ID" value="NWH46872.1"/>
    <property type="molecule type" value="Genomic_DNA"/>
</dbReference>
<keyword evidence="6" id="KW-0539">Nucleus</keyword>
<evidence type="ECO:0000256" key="5">
    <source>
        <dbReference type="ARBA" id="ARBA00023163"/>
    </source>
</evidence>
<organism evidence="9 10">
    <name type="scientific">Fregata magnificens</name>
    <name type="common">Magnificent frigatebird</name>
    <dbReference type="NCBI Taxonomy" id="37042"/>
    <lineage>
        <taxon>Eukaryota</taxon>
        <taxon>Metazoa</taxon>
        <taxon>Chordata</taxon>
        <taxon>Craniata</taxon>
        <taxon>Vertebrata</taxon>
        <taxon>Euteleostomi</taxon>
        <taxon>Archelosauria</taxon>
        <taxon>Archosauria</taxon>
        <taxon>Dinosauria</taxon>
        <taxon>Saurischia</taxon>
        <taxon>Theropoda</taxon>
        <taxon>Coelurosauria</taxon>
        <taxon>Aves</taxon>
        <taxon>Neognathae</taxon>
        <taxon>Neoaves</taxon>
        <taxon>Aequornithes</taxon>
        <taxon>Suliformes</taxon>
        <taxon>Fregatidae</taxon>
        <taxon>Fregata</taxon>
    </lineage>
</organism>
<sequence length="119" mass="13817">PLTFPKKLWKIVQSHLFQSIWWVADGICVAVDEDAFQKEVLAQRGPCRVLETDSMKSFLHQLHLHGFIKVQCDSKTSDSLDEFLAEEEAAPSAHSKLLFYHNPNFNRDKPHLLERCKQR</sequence>
<evidence type="ECO:0000256" key="2">
    <source>
        <dbReference type="ARBA" id="ARBA00006403"/>
    </source>
</evidence>
<proteinExistence type="inferred from homology"/>
<dbReference type="Pfam" id="PF00447">
    <property type="entry name" value="HSF_DNA-bind"/>
    <property type="match status" value="1"/>
</dbReference>
<dbReference type="InterPro" id="IPR000232">
    <property type="entry name" value="HSF_DNA-bd"/>
</dbReference>
<dbReference type="FunFam" id="1.10.10.10:FF:000349">
    <property type="entry name" value="Heat shock transcription factor, Y-linked"/>
    <property type="match status" value="1"/>
</dbReference>
<keyword evidence="4" id="KW-0238">DNA-binding</keyword>
<evidence type="ECO:0000313" key="10">
    <source>
        <dbReference type="Proteomes" id="UP000632118"/>
    </source>
</evidence>
<evidence type="ECO:0000313" key="9">
    <source>
        <dbReference type="EMBL" id="NWH46872.1"/>
    </source>
</evidence>
<evidence type="ECO:0000256" key="7">
    <source>
        <dbReference type="RuleBase" id="RU004020"/>
    </source>
</evidence>
<feature type="non-terminal residue" evidence="9">
    <location>
        <position position="1"/>
    </location>
</feature>
<evidence type="ECO:0000256" key="4">
    <source>
        <dbReference type="ARBA" id="ARBA00023125"/>
    </source>
</evidence>
<dbReference type="OrthoDB" id="6418155at2759"/>
<keyword evidence="10" id="KW-1185">Reference proteome</keyword>
<reference evidence="9" key="1">
    <citation type="submission" date="2019-09" db="EMBL/GenBank/DDBJ databases">
        <title>Bird 10,000 Genomes (B10K) Project - Family phase.</title>
        <authorList>
            <person name="Zhang G."/>
        </authorList>
    </citation>
    <scope>NUCLEOTIDE SEQUENCE</scope>
    <source>
        <strain evidence="9">B10K-DU-002-48</strain>
        <tissue evidence="9">Muscle</tissue>
    </source>
</reference>
<feature type="domain" description="HSF-type DNA-binding" evidence="8">
    <location>
        <begin position="1"/>
        <end position="119"/>
    </location>
</feature>
<evidence type="ECO:0000256" key="6">
    <source>
        <dbReference type="ARBA" id="ARBA00023242"/>
    </source>
</evidence>
<evidence type="ECO:0000259" key="8">
    <source>
        <dbReference type="SMART" id="SM00415"/>
    </source>
</evidence>
<dbReference type="InterPro" id="IPR036390">
    <property type="entry name" value="WH_DNA-bd_sf"/>
</dbReference>
<evidence type="ECO:0000256" key="3">
    <source>
        <dbReference type="ARBA" id="ARBA00023015"/>
    </source>
</evidence>
<feature type="non-terminal residue" evidence="9">
    <location>
        <position position="119"/>
    </location>
</feature>
<dbReference type="SMART" id="SM00415">
    <property type="entry name" value="HSF"/>
    <property type="match status" value="1"/>
</dbReference>
<keyword evidence="3" id="KW-0805">Transcription regulation</keyword>